<protein>
    <submittedName>
        <fullName evidence="5">von Willebrand factor type A</fullName>
    </submittedName>
</protein>
<dbReference type="SUPFAM" id="SSF53300">
    <property type="entry name" value="vWA-like"/>
    <property type="match status" value="1"/>
</dbReference>
<dbReference type="HOGENOM" id="CLU_239701_0_0_0"/>
<evidence type="ECO:0000259" key="4">
    <source>
        <dbReference type="PROSITE" id="PS50234"/>
    </source>
</evidence>
<dbReference type="Gene3D" id="3.40.50.410">
    <property type="entry name" value="von Willebrand factor, type A domain"/>
    <property type="match status" value="1"/>
</dbReference>
<name>F0STA9_RUBBR</name>
<proteinExistence type="predicted"/>
<evidence type="ECO:0000313" key="6">
    <source>
        <dbReference type="Proteomes" id="UP000006860"/>
    </source>
</evidence>
<gene>
    <name evidence="5" type="ordered locus">Plabr_1709</name>
</gene>
<feature type="domain" description="VWFA" evidence="4">
    <location>
        <begin position="1056"/>
        <end position="1279"/>
    </location>
</feature>
<feature type="transmembrane region" description="Helical" evidence="3">
    <location>
        <begin position="47"/>
        <end position="68"/>
    </location>
</feature>
<dbReference type="InterPro" id="IPR002035">
    <property type="entry name" value="VWF_A"/>
</dbReference>
<keyword evidence="1" id="KW-0175">Coiled coil</keyword>
<dbReference type="STRING" id="756272.Plabr_1709"/>
<evidence type="ECO:0000256" key="2">
    <source>
        <dbReference type="SAM" id="MobiDB-lite"/>
    </source>
</evidence>
<keyword evidence="3" id="KW-0472">Membrane</keyword>
<sequence length="1584" mass="177182">MSTPSPKPDKKNWRTRSKAQRPIRHRWQMRGDVRDSRFRQRSWRQSVMLWGVLGGILVTLGLFAFLVLQAPRKTPLLTLVARDYAWPYRPNSWAQEDLDRFDSLNGRSLEVVHVGKDSMRRNEWVADFGRKLSQVAYTHDRSQPVMIYISMHGSVDADGVACLLPPNSSPADSATWIPLPALLREIKQFQGNNKRSVLLFLDCNRSISNWDRGLIFNSFAEAVSNAISSASLPGVFAFNSTSIGEQAETSENLQASIFGRAVAQALAGEADKTANGGNSDRRVQLSELVQFVRKQVQSWTLSARGRQQNPHLDPEQGHDEPLCWAITDQQIDNLTEISTERVSRAVDDLFQLWEDFEDLPQAAVQRLRPVEAMRLMQELTWCEHAVTGGRYYLPRVERQLLKLQTDLQTLQDQVTATSDQTGDLWRGKPGPLGHTLRLQAYFDHQDSVSQACEQKLSDLAAAYSPSVLNETLSSAPPEWNRFADFRFLSVLAQMQPNGVTTRRDLMTSALSVQRACRQAPATSDLRLTTRVKEACGQLDVRRRQLEDQLLTGQGSVADWQDLQNQVDEVDSYLKTLAGYFELNDQAQRDLPLFARWLADPDFNGETFRKHIEIAETTLSDAFETHRSLSGFLGQPANNGLQSDQERLYSAAQSLTNTLTKLRNEFTAEAVLSNSEASWRIDDLDRNQAILRVPLLFQPNTQTRLSGAAQRKTLFKVTRRMLLHFERTRSNRPIVNSNSRGPQTPQASQYDSLRSLLATTRSIVRDLIGSNTRNQASQLADSELSVARLEGRIRNTLEEFPEQNRALLEEGRVRGKNSRELLFQAAQRSRQLASYWRPNKETGAVSSLRRFDGNSFVAVQLESVLDDFLGGANEIDPPFYQYAAQNYLQYFQDIGLVDVELTLTSRNLTQLLKNRIAAEKNGLTMQAEQNFAVDGQILAPFQIELQRGDTNAFANLPPMTGQLVVAAGSNRLATPDAFRLPDNRDSHKLPHRFLVKPANDSKLLSEDDAHAQFQFRGHEVATSLSLSVPLGQRLSAAIADETSAQVTVIDSQAKPVSVMVVLDCSQSMNQTIPWEASQQDLTKFDAAITATNQILNALSRLPNARVGLVLYGHRVGWNTASPSQILRQTGYANPIPDSLMPYEDTEIVLPFGRFARAERDAVEKLLKTVKPWGETPLYLSIRNALNEMNSKSLGGKQQIVVITDGVNKQLNPSASAYVSLSSLLNENFGQTSVNILGFGIDPNESQTAARQFEQLASRTGGEYVEINDAGRLLRKVDDYFAERRFTVKAGQNNQTETLGNPVSISVQPGQRLPAVVNFEGFQAQMVLEAGENYQLTVDDRSRQLLSARYLIRSPIFSRLGNSQGPSQIQVGVHRPRITQQTLNMELSFQHVNQQPLSRPFAYSVRLRPLADEQVLSDREYHITSNRFKANTPVPVVSLTAEKWPANATGVEVTCAAIFDEQFTPPKPVSLEKLNENPSLGLVEWEIPSKSPATVLVVRKQGDTSLLLPEAVALKAFQAETDPVNDLLIERWTFNSPLDDAQLDNISFLPVTPNQSPWLDNMSSPVSVPIDREDALTPRAGPILVR</sequence>
<evidence type="ECO:0000256" key="1">
    <source>
        <dbReference type="SAM" id="Coils"/>
    </source>
</evidence>
<reference evidence="6" key="1">
    <citation type="submission" date="2011-02" db="EMBL/GenBank/DDBJ databases">
        <title>The complete genome of Planctomyces brasiliensis DSM 5305.</title>
        <authorList>
            <person name="Lucas S."/>
            <person name="Copeland A."/>
            <person name="Lapidus A."/>
            <person name="Bruce D."/>
            <person name="Goodwin L."/>
            <person name="Pitluck S."/>
            <person name="Kyrpides N."/>
            <person name="Mavromatis K."/>
            <person name="Pagani I."/>
            <person name="Ivanova N."/>
            <person name="Ovchinnikova G."/>
            <person name="Lu M."/>
            <person name="Detter J.C."/>
            <person name="Han C."/>
            <person name="Land M."/>
            <person name="Hauser L."/>
            <person name="Markowitz V."/>
            <person name="Cheng J.-F."/>
            <person name="Hugenholtz P."/>
            <person name="Woyke T."/>
            <person name="Wu D."/>
            <person name="Tindall B."/>
            <person name="Pomrenke H.G."/>
            <person name="Brambilla E."/>
            <person name="Klenk H.-P."/>
            <person name="Eisen J.A."/>
        </authorList>
    </citation>
    <scope>NUCLEOTIDE SEQUENCE [LARGE SCALE GENOMIC DNA]</scope>
    <source>
        <strain evidence="6">ATCC 49424 / DSM 5305 / JCM 21570 / NBRC 103401 / IFAM 1448</strain>
    </source>
</reference>
<dbReference type="EMBL" id="CP002546">
    <property type="protein sequence ID" value="ADY59320.1"/>
    <property type="molecule type" value="Genomic_DNA"/>
</dbReference>
<dbReference type="InterPro" id="IPR036465">
    <property type="entry name" value="vWFA_dom_sf"/>
</dbReference>
<dbReference type="eggNOG" id="COG2304">
    <property type="taxonomic scope" value="Bacteria"/>
</dbReference>
<evidence type="ECO:0000256" key="3">
    <source>
        <dbReference type="SAM" id="Phobius"/>
    </source>
</evidence>
<keyword evidence="3" id="KW-0812">Transmembrane</keyword>
<feature type="coiled-coil region" evidence="1">
    <location>
        <begin position="393"/>
        <end position="420"/>
    </location>
</feature>
<dbReference type="KEGG" id="pbs:Plabr_1709"/>
<dbReference type="PROSITE" id="PS50234">
    <property type="entry name" value="VWFA"/>
    <property type="match status" value="1"/>
</dbReference>
<dbReference type="SMART" id="SM00327">
    <property type="entry name" value="VWA"/>
    <property type="match status" value="1"/>
</dbReference>
<dbReference type="Proteomes" id="UP000006860">
    <property type="component" value="Chromosome"/>
</dbReference>
<evidence type="ECO:0000313" key="5">
    <source>
        <dbReference type="EMBL" id="ADY59320.1"/>
    </source>
</evidence>
<organism evidence="5 6">
    <name type="scientific">Rubinisphaera brasiliensis (strain ATCC 49424 / DSM 5305 / JCM 21570 / IAM 15109 / NBRC 103401 / IFAM 1448)</name>
    <name type="common">Planctomyces brasiliensis</name>
    <dbReference type="NCBI Taxonomy" id="756272"/>
    <lineage>
        <taxon>Bacteria</taxon>
        <taxon>Pseudomonadati</taxon>
        <taxon>Planctomycetota</taxon>
        <taxon>Planctomycetia</taxon>
        <taxon>Planctomycetales</taxon>
        <taxon>Planctomycetaceae</taxon>
        <taxon>Rubinisphaera</taxon>
    </lineage>
</organism>
<accession>F0STA9</accession>
<feature type="region of interest" description="Disordered" evidence="2">
    <location>
        <begin position="1"/>
        <end position="21"/>
    </location>
</feature>
<keyword evidence="3" id="KW-1133">Transmembrane helix</keyword>
<dbReference type="eggNOG" id="COG4249">
    <property type="taxonomic scope" value="Bacteria"/>
</dbReference>
<dbReference type="RefSeq" id="WP_013628047.1">
    <property type="nucleotide sequence ID" value="NC_015174.1"/>
</dbReference>
<keyword evidence="6" id="KW-1185">Reference proteome</keyword>
<dbReference type="OrthoDB" id="219385at2"/>